<evidence type="ECO:0008006" key="3">
    <source>
        <dbReference type="Google" id="ProtNLM"/>
    </source>
</evidence>
<sequence length="479" mass="55054">MADMRPAIEIPPSPSPLDVAEPTPVHEVFYAELKDPTRCPIAATPEEIIVRMLAFACGPFFDRYNRYMNNVLRRRRFLDNRTSFLCVCKDWYRIIMAYGGFWCEYIVHPLKAREPFERWSSRMRSRPLDIWVDLDSCYLRPEPEQDELSVQDVIGFIKDKAPLCSRLTISADDDPVFTAVTEALVSVDFPELTELALLSGSLSTIPPAVISNLPAPGAFEKPLRTGASLRICGFALRWDNPAFFSRLDTLVLHYLSSGVAPTIDRLFDILEAAENLSRLSVKSVVAAGPFTRSSNVELKHLVYVHIAPAKNQTLGPMLAHMVTPSLRHLAVELEAEEDLLMFLTCPTLLASVTHLTVDGFWVPEDHIRMFYFLMPNVTSVDLVMSGRNYLLAMTDDARPLWPPVWPKLEHVYFSDVRFKEIEQVLEKRRAATRRISLMTLYYTYRDILNDKQKSWVESKVDRLELTSNWRRRWFTCNIW</sequence>
<comment type="caution">
    <text evidence="1">The sequence shown here is derived from an EMBL/GenBank/DDBJ whole genome shotgun (WGS) entry which is preliminary data.</text>
</comment>
<name>A0A8H6YQX2_9AGAR</name>
<evidence type="ECO:0000313" key="2">
    <source>
        <dbReference type="Proteomes" id="UP000620124"/>
    </source>
</evidence>
<organism evidence="1 2">
    <name type="scientific">Mycena venus</name>
    <dbReference type="NCBI Taxonomy" id="2733690"/>
    <lineage>
        <taxon>Eukaryota</taxon>
        <taxon>Fungi</taxon>
        <taxon>Dikarya</taxon>
        <taxon>Basidiomycota</taxon>
        <taxon>Agaricomycotina</taxon>
        <taxon>Agaricomycetes</taxon>
        <taxon>Agaricomycetidae</taxon>
        <taxon>Agaricales</taxon>
        <taxon>Marasmiineae</taxon>
        <taxon>Mycenaceae</taxon>
        <taxon>Mycena</taxon>
    </lineage>
</organism>
<reference evidence="1" key="1">
    <citation type="submission" date="2020-05" db="EMBL/GenBank/DDBJ databases">
        <title>Mycena genomes resolve the evolution of fungal bioluminescence.</title>
        <authorList>
            <person name="Tsai I.J."/>
        </authorList>
    </citation>
    <scope>NUCLEOTIDE SEQUENCE</scope>
    <source>
        <strain evidence="1">CCC161011</strain>
    </source>
</reference>
<dbReference type="OrthoDB" id="3019990at2759"/>
<protein>
    <recommendedName>
        <fullName evidence="3">F-box domain-containing protein</fullName>
    </recommendedName>
</protein>
<accession>A0A8H6YQX2</accession>
<proteinExistence type="predicted"/>
<evidence type="ECO:0000313" key="1">
    <source>
        <dbReference type="EMBL" id="KAF7362914.1"/>
    </source>
</evidence>
<dbReference type="Proteomes" id="UP000620124">
    <property type="component" value="Unassembled WGS sequence"/>
</dbReference>
<dbReference type="EMBL" id="JACAZI010000004">
    <property type="protein sequence ID" value="KAF7362914.1"/>
    <property type="molecule type" value="Genomic_DNA"/>
</dbReference>
<dbReference type="AlphaFoldDB" id="A0A8H6YQX2"/>
<gene>
    <name evidence="1" type="ORF">MVEN_00642300</name>
</gene>
<keyword evidence="2" id="KW-1185">Reference proteome</keyword>